<protein>
    <submittedName>
        <fullName evidence="1">Uncharacterized protein</fullName>
    </submittedName>
</protein>
<evidence type="ECO:0000313" key="2">
    <source>
        <dbReference type="Proteomes" id="UP001517247"/>
    </source>
</evidence>
<keyword evidence="2" id="KW-1185">Reference proteome</keyword>
<proteinExistence type="predicted"/>
<dbReference type="RefSeq" id="WP_138722331.1">
    <property type="nucleotide sequence ID" value="NZ_SSHJ02000005.1"/>
</dbReference>
<name>A0ABW9J3V5_9SPHI</name>
<gene>
    <name evidence="1" type="ORF">E6A44_006470</name>
</gene>
<accession>A0ABW9J3V5</accession>
<dbReference type="PROSITE" id="PS51257">
    <property type="entry name" value="PROKAR_LIPOPROTEIN"/>
    <property type="match status" value="1"/>
</dbReference>
<reference evidence="1 2" key="1">
    <citation type="submission" date="2024-12" db="EMBL/GenBank/DDBJ databases">
        <authorList>
            <person name="Hu S."/>
        </authorList>
    </citation>
    <scope>NUCLEOTIDE SEQUENCE [LARGE SCALE GENOMIC DNA]</scope>
    <source>
        <strain evidence="1 2">THG-T11</strain>
    </source>
</reference>
<dbReference type="EMBL" id="SSHJ02000005">
    <property type="protein sequence ID" value="MFN0255208.1"/>
    <property type="molecule type" value="Genomic_DNA"/>
</dbReference>
<organism evidence="1 2">
    <name type="scientific">Pedobacter ureilyticus</name>
    <dbReference type="NCBI Taxonomy" id="1393051"/>
    <lineage>
        <taxon>Bacteria</taxon>
        <taxon>Pseudomonadati</taxon>
        <taxon>Bacteroidota</taxon>
        <taxon>Sphingobacteriia</taxon>
        <taxon>Sphingobacteriales</taxon>
        <taxon>Sphingobacteriaceae</taxon>
        <taxon>Pedobacter</taxon>
    </lineage>
</organism>
<sequence>MKWFGLFCLSIAAIWMVGCNNTNDSKESAGIDTIAPKDTIVKQKTTDSLADEETLTTIATEILTALKAKDYKAFTAYFHPTDSVLFSPYGFIDIKTSKKLTKATFTKLIDERGSVNWGYYDGTGKAIRLSAQQYLDKFVYNADYLNAEKTAFNKVIGKGNSLNNLKEVYPRHPFIEYYFSGFNQKYEGMDWTSLRLVFSAYEGNYYLVAVVHDQWTS</sequence>
<comment type="caution">
    <text evidence="1">The sequence shown here is derived from an EMBL/GenBank/DDBJ whole genome shotgun (WGS) entry which is preliminary data.</text>
</comment>
<dbReference type="Proteomes" id="UP001517247">
    <property type="component" value="Unassembled WGS sequence"/>
</dbReference>
<evidence type="ECO:0000313" key="1">
    <source>
        <dbReference type="EMBL" id="MFN0255208.1"/>
    </source>
</evidence>